<evidence type="ECO:0000256" key="1">
    <source>
        <dbReference type="SAM" id="Phobius"/>
    </source>
</evidence>
<organism evidence="3 4">
    <name type="scientific">Bacteroides coprosuis DSM 18011</name>
    <dbReference type="NCBI Taxonomy" id="679937"/>
    <lineage>
        <taxon>Bacteria</taxon>
        <taxon>Pseudomonadati</taxon>
        <taxon>Bacteroidota</taxon>
        <taxon>Bacteroidia</taxon>
        <taxon>Bacteroidales</taxon>
        <taxon>Bacteroidaceae</taxon>
        <taxon>Bacteroides</taxon>
    </lineage>
</organism>
<dbReference type="AlphaFoldDB" id="F3ZPL9"/>
<dbReference type="PANTHER" id="PTHR30438">
    <property type="entry name" value="36 KDA ANTIGEN-RELATED"/>
    <property type="match status" value="1"/>
</dbReference>
<dbReference type="Gene3D" id="2.40.30.170">
    <property type="match status" value="1"/>
</dbReference>
<evidence type="ECO:0000313" key="3">
    <source>
        <dbReference type="EMBL" id="EGJ70378.1"/>
    </source>
</evidence>
<keyword evidence="1" id="KW-0472">Membrane</keyword>
<keyword evidence="1" id="KW-1133">Transmembrane helix</keyword>
<protein>
    <submittedName>
        <fullName evidence="3">Biotin/lipoyl attachment domain-containing protein</fullName>
    </submittedName>
</protein>
<dbReference type="Pfam" id="PF25881">
    <property type="entry name" value="HH_YBHG"/>
    <property type="match status" value="1"/>
</dbReference>
<dbReference type="STRING" id="679937.Bcop_0159"/>
<dbReference type="HOGENOM" id="CLU_018816_6_1_10"/>
<dbReference type="SUPFAM" id="SSF111369">
    <property type="entry name" value="HlyD-like secretion proteins"/>
    <property type="match status" value="2"/>
</dbReference>
<sequence length="331" mass="36393">MVTEKQQKSNILLAFITLLVVIGIVTIVGFFLLKKGPEIIEGQAEVTEYRVSSKVPGRILEFKVVEGQKIQAGDTLAILEAPEVMAKLEQAKAATAAAEAQNAKAIKGARQELIQSAYEMWQKAKAGLEVMEKSYIRVNNLYNKGVLPAQKLDEITAQRDAARATEKAAKSQYDMAVNGAEREDKMAAAALVDRAKGAVAEVESYIKETYLIAQMDGEVSEIFPKVGELVGTGAPIMNVSVLDDMWVTFNVREDLLNGLNVGDEFNTFIPALNKKGMTVKVTYMKDIGTYAAWKATKTTGQYDLKTFEVKAIPTEKIDRLRPGMTVIYTKK</sequence>
<feature type="transmembrane region" description="Helical" evidence="1">
    <location>
        <begin position="12"/>
        <end position="33"/>
    </location>
</feature>
<dbReference type="Proteomes" id="UP000018439">
    <property type="component" value="Chromosome"/>
</dbReference>
<dbReference type="EMBL" id="CM001167">
    <property type="protein sequence ID" value="EGJ70378.1"/>
    <property type="molecule type" value="Genomic_DNA"/>
</dbReference>
<dbReference type="OrthoDB" id="9793801at2"/>
<accession>F3ZPL9</accession>
<dbReference type="InterPro" id="IPR059052">
    <property type="entry name" value="HH_YbhG-like"/>
</dbReference>
<gene>
    <name evidence="3" type="ORF">Bcop_0159</name>
</gene>
<name>F3ZPL9_9BACE</name>
<dbReference type="eggNOG" id="COG0845">
    <property type="taxonomic scope" value="Bacteria"/>
</dbReference>
<evidence type="ECO:0000259" key="2">
    <source>
        <dbReference type="Pfam" id="PF25881"/>
    </source>
</evidence>
<reference evidence="3 4" key="1">
    <citation type="journal article" date="2011" name="Stand. Genomic Sci.">
        <title>Non-contiguous finished genome sequence of Bacteroides coprosuis type strain (PC139).</title>
        <authorList>
            <person name="Land M."/>
            <person name="Held B."/>
            <person name="Gronow S."/>
            <person name="Abt B."/>
            <person name="Lucas S."/>
            <person name="Del Rio T.G."/>
            <person name="Nolan M."/>
            <person name="Tice H."/>
            <person name="Cheng J.F."/>
            <person name="Pitluck S."/>
            <person name="Liolios K."/>
            <person name="Pagani I."/>
            <person name="Ivanova N."/>
            <person name="Mavromatis K."/>
            <person name="Mikhailova N."/>
            <person name="Pati A."/>
            <person name="Tapia R."/>
            <person name="Han C."/>
            <person name="Goodwin L."/>
            <person name="Chen A."/>
            <person name="Palaniappan K."/>
            <person name="Hauser L."/>
            <person name="Brambilla E.M."/>
            <person name="Rohde M."/>
            <person name="Goker M."/>
            <person name="Detter J.C."/>
            <person name="Woyke T."/>
            <person name="Bristow J."/>
            <person name="Eisen J.A."/>
            <person name="Markowitz V."/>
            <person name="Hugenholtz P."/>
            <person name="Kyrpides N.C."/>
            <person name="Klenk H.P."/>
            <person name="Lapidus A."/>
        </authorList>
    </citation>
    <scope>NUCLEOTIDE SEQUENCE</scope>
    <source>
        <strain evidence="3 4">DSM 18011</strain>
    </source>
</reference>
<keyword evidence="1" id="KW-0812">Transmembrane</keyword>
<dbReference type="PANTHER" id="PTHR30438:SF1">
    <property type="entry name" value="36 KDA ANTIGEN"/>
    <property type="match status" value="1"/>
</dbReference>
<feature type="domain" description="YbhG-like alpha-helical hairpin" evidence="2">
    <location>
        <begin position="86"/>
        <end position="207"/>
    </location>
</feature>
<keyword evidence="4" id="KW-1185">Reference proteome</keyword>
<proteinExistence type="predicted"/>
<dbReference type="Gene3D" id="2.40.50.100">
    <property type="match status" value="1"/>
</dbReference>
<evidence type="ECO:0000313" key="4">
    <source>
        <dbReference type="Proteomes" id="UP000018439"/>
    </source>
</evidence>